<evidence type="ECO:0000313" key="3">
    <source>
        <dbReference type="EMBL" id="GFG93269.1"/>
    </source>
</evidence>
<gene>
    <name evidence="3" type="ORF">MBOU_53110</name>
</gene>
<sequence length="138" mass="15094">MVEMTSVRQQPGTEQDPSPGVAEPGMVLTVRYDETGRTETFKLGGYGACDTDKKLYPLRSPLGRAIVGARAGEQRRVVTPDGPAVPVTLLDALADARTPARRPRSRFRSGGRNRLRRQAHLGMSGSPKNPSSRKERRP</sequence>
<evidence type="ECO:0000259" key="2">
    <source>
        <dbReference type="Pfam" id="PF01272"/>
    </source>
</evidence>
<organism evidence="3 4">
    <name type="scientific">Mycobacterium bourgelatii</name>
    <dbReference type="NCBI Taxonomy" id="1273442"/>
    <lineage>
        <taxon>Bacteria</taxon>
        <taxon>Bacillati</taxon>
        <taxon>Actinomycetota</taxon>
        <taxon>Actinomycetes</taxon>
        <taxon>Mycobacteriales</taxon>
        <taxon>Mycobacteriaceae</taxon>
        <taxon>Mycobacterium</taxon>
    </lineage>
</organism>
<accession>A0A7I9YX25</accession>
<protein>
    <recommendedName>
        <fullName evidence="2">Transcription elongation factor GreA/GreB C-terminal domain-containing protein</fullName>
    </recommendedName>
</protein>
<dbReference type="Gene3D" id="3.10.50.30">
    <property type="entry name" value="Transcription elongation factor, GreA/GreB, C-terminal domain"/>
    <property type="match status" value="1"/>
</dbReference>
<proteinExistence type="predicted"/>
<dbReference type="InterPro" id="IPR036953">
    <property type="entry name" value="GreA/GreB_C_sf"/>
</dbReference>
<dbReference type="GO" id="GO:0032784">
    <property type="term" value="P:regulation of DNA-templated transcription elongation"/>
    <property type="evidence" value="ECO:0007669"/>
    <property type="project" value="InterPro"/>
</dbReference>
<feature type="compositionally biased region" description="Basic residues" evidence="1">
    <location>
        <begin position="99"/>
        <end position="119"/>
    </location>
</feature>
<keyword evidence="4" id="KW-1185">Reference proteome</keyword>
<evidence type="ECO:0000313" key="4">
    <source>
        <dbReference type="Proteomes" id="UP000465360"/>
    </source>
</evidence>
<dbReference type="Pfam" id="PF01272">
    <property type="entry name" value="GreA_GreB"/>
    <property type="match status" value="1"/>
</dbReference>
<feature type="region of interest" description="Disordered" evidence="1">
    <location>
        <begin position="95"/>
        <end position="138"/>
    </location>
</feature>
<comment type="caution">
    <text evidence="3">The sequence shown here is derived from an EMBL/GenBank/DDBJ whole genome shotgun (WGS) entry which is preliminary data.</text>
</comment>
<dbReference type="GO" id="GO:0003677">
    <property type="term" value="F:DNA binding"/>
    <property type="evidence" value="ECO:0007669"/>
    <property type="project" value="InterPro"/>
</dbReference>
<evidence type="ECO:0000256" key="1">
    <source>
        <dbReference type="SAM" id="MobiDB-lite"/>
    </source>
</evidence>
<name>A0A7I9YX25_MYCBU</name>
<dbReference type="AlphaFoldDB" id="A0A7I9YX25"/>
<feature type="region of interest" description="Disordered" evidence="1">
    <location>
        <begin position="1"/>
        <end position="24"/>
    </location>
</feature>
<dbReference type="SUPFAM" id="SSF54534">
    <property type="entry name" value="FKBP-like"/>
    <property type="match status" value="1"/>
</dbReference>
<reference evidence="3 4" key="1">
    <citation type="journal article" date="2019" name="Emerg. Microbes Infect.">
        <title>Comprehensive subspecies identification of 175 nontuberculous mycobacteria species based on 7547 genomic profiles.</title>
        <authorList>
            <person name="Matsumoto Y."/>
            <person name="Kinjo T."/>
            <person name="Motooka D."/>
            <person name="Nabeya D."/>
            <person name="Jung N."/>
            <person name="Uechi K."/>
            <person name="Horii T."/>
            <person name="Iida T."/>
            <person name="Fujita J."/>
            <person name="Nakamura S."/>
        </authorList>
    </citation>
    <scope>NUCLEOTIDE SEQUENCE [LARGE SCALE GENOMIC DNA]</scope>
    <source>
        <strain evidence="3 4">JCM 30725</strain>
    </source>
</reference>
<dbReference type="Proteomes" id="UP000465360">
    <property type="component" value="Unassembled WGS sequence"/>
</dbReference>
<feature type="domain" description="Transcription elongation factor GreA/GreB C-terminal" evidence="2">
    <location>
        <begin position="20"/>
        <end position="90"/>
    </location>
</feature>
<dbReference type="InterPro" id="IPR001437">
    <property type="entry name" value="Tscrpt_elong_fac_GreA/B_C"/>
</dbReference>
<feature type="compositionally biased region" description="Polar residues" evidence="1">
    <location>
        <begin position="1"/>
        <end position="16"/>
    </location>
</feature>
<dbReference type="EMBL" id="BLKZ01000002">
    <property type="protein sequence ID" value="GFG93269.1"/>
    <property type="molecule type" value="Genomic_DNA"/>
</dbReference>